<dbReference type="GO" id="GO:0005635">
    <property type="term" value="C:nuclear envelope"/>
    <property type="evidence" value="ECO:0007669"/>
    <property type="project" value="TreeGrafter"/>
</dbReference>
<dbReference type="InterPro" id="IPR001129">
    <property type="entry name" value="Membr-assoc_MAPEG"/>
</dbReference>
<dbReference type="GO" id="GO:0008047">
    <property type="term" value="F:enzyme activator activity"/>
    <property type="evidence" value="ECO:0007669"/>
    <property type="project" value="InterPro"/>
</dbReference>
<name>A0A401NNN5_SCYTO</name>
<dbReference type="AlphaFoldDB" id="A0A401NNN5"/>
<dbReference type="InterPro" id="IPR050997">
    <property type="entry name" value="MAPEG"/>
</dbReference>
<proteinExistence type="predicted"/>
<dbReference type="Gene3D" id="1.20.120.550">
    <property type="entry name" value="Membrane associated eicosanoid/glutathione metabolism-like domain"/>
    <property type="match status" value="1"/>
</dbReference>
<reference evidence="9 10" key="1">
    <citation type="journal article" date="2018" name="Nat. Ecol. Evol.">
        <title>Shark genomes provide insights into elasmobranch evolution and the origin of vertebrates.</title>
        <authorList>
            <person name="Hara Y"/>
            <person name="Yamaguchi K"/>
            <person name="Onimaru K"/>
            <person name="Kadota M"/>
            <person name="Koyanagi M"/>
            <person name="Keeley SD"/>
            <person name="Tatsumi K"/>
            <person name="Tanaka K"/>
            <person name="Motone F"/>
            <person name="Kageyama Y"/>
            <person name="Nozu R"/>
            <person name="Adachi N"/>
            <person name="Nishimura O"/>
            <person name="Nakagawa R"/>
            <person name="Tanegashima C"/>
            <person name="Kiyatake I"/>
            <person name="Matsumoto R"/>
            <person name="Murakumo K"/>
            <person name="Nishida K"/>
            <person name="Terakita A"/>
            <person name="Kuratani S"/>
            <person name="Sato K"/>
            <person name="Hyodo S Kuraku.S."/>
        </authorList>
    </citation>
    <scope>NUCLEOTIDE SEQUENCE [LARGE SCALE GENOMIC DNA]</scope>
</reference>
<dbReference type="EMBL" id="BFAA01005230">
    <property type="protein sequence ID" value="GCB62518.1"/>
    <property type="molecule type" value="Genomic_DNA"/>
</dbReference>
<evidence type="ECO:0000256" key="4">
    <source>
        <dbReference type="ARBA" id="ARBA00022824"/>
    </source>
</evidence>
<evidence type="ECO:0000256" key="6">
    <source>
        <dbReference type="ARBA" id="ARBA00023136"/>
    </source>
</evidence>
<accession>A0A401NNN5</accession>
<evidence type="ECO:0000256" key="7">
    <source>
        <dbReference type="SAM" id="Phobius"/>
    </source>
</evidence>
<dbReference type="InterPro" id="IPR001446">
    <property type="entry name" value="5_LipOase_AP"/>
</dbReference>
<keyword evidence="3" id="KW-0434">Leukotriene biosynthesis</keyword>
<dbReference type="OMA" id="CQQAYFA"/>
<evidence type="ECO:0000256" key="8">
    <source>
        <dbReference type="SAM" id="SignalP"/>
    </source>
</evidence>
<feature type="transmembrane region" description="Helical" evidence="7">
    <location>
        <begin position="59"/>
        <end position="89"/>
    </location>
</feature>
<dbReference type="PANTHER" id="PTHR10250">
    <property type="entry name" value="MICROSOMAL GLUTATHIONE S-TRANSFERASE"/>
    <property type="match status" value="1"/>
</dbReference>
<dbReference type="GO" id="GO:0005789">
    <property type="term" value="C:endoplasmic reticulum membrane"/>
    <property type="evidence" value="ECO:0007669"/>
    <property type="project" value="UniProtKB-SubCell"/>
</dbReference>
<dbReference type="PANTHER" id="PTHR10250:SF15">
    <property type="entry name" value="MICROSOMAL GLUTATHIONE S-TRANSFERASE-RELATED"/>
    <property type="match status" value="1"/>
</dbReference>
<evidence type="ECO:0000313" key="10">
    <source>
        <dbReference type="Proteomes" id="UP000288216"/>
    </source>
</evidence>
<dbReference type="STRING" id="75743.A0A401NNN5"/>
<protein>
    <recommendedName>
        <fullName evidence="11">Microsomal glutathione S-transferase 2</fullName>
    </recommendedName>
</protein>
<dbReference type="GO" id="GO:0004464">
    <property type="term" value="F:leukotriene-C4 synthase activity"/>
    <property type="evidence" value="ECO:0007669"/>
    <property type="project" value="TreeGrafter"/>
</dbReference>
<comment type="subcellular location">
    <subcellularLocation>
        <location evidence="1">Endoplasmic reticulum membrane</location>
        <topology evidence="1">Multi-pass membrane protein</topology>
    </subcellularLocation>
</comment>
<dbReference type="GO" id="GO:0004364">
    <property type="term" value="F:glutathione transferase activity"/>
    <property type="evidence" value="ECO:0007669"/>
    <property type="project" value="TreeGrafter"/>
</dbReference>
<dbReference type="SUPFAM" id="SSF161084">
    <property type="entry name" value="MAPEG domain-like"/>
    <property type="match status" value="1"/>
</dbReference>
<dbReference type="Proteomes" id="UP000288216">
    <property type="component" value="Unassembled WGS sequence"/>
</dbReference>
<dbReference type="PRINTS" id="PR00488">
    <property type="entry name" value="5LPOXGNASEAP"/>
</dbReference>
<evidence type="ECO:0000256" key="5">
    <source>
        <dbReference type="ARBA" id="ARBA00022989"/>
    </source>
</evidence>
<evidence type="ECO:0008006" key="11">
    <source>
        <dbReference type="Google" id="ProtNLM"/>
    </source>
</evidence>
<gene>
    <name evidence="9" type="ORF">scyTo_0011480</name>
</gene>
<comment type="caution">
    <text evidence="9">The sequence shown here is derived from an EMBL/GenBank/DDBJ whole genome shotgun (WGS) entry which is preliminary data.</text>
</comment>
<keyword evidence="10" id="KW-1185">Reference proteome</keyword>
<keyword evidence="8" id="KW-0732">Signal</keyword>
<keyword evidence="2 7" id="KW-0812">Transmembrane</keyword>
<feature type="transmembrane region" description="Helical" evidence="7">
    <location>
        <begin position="110"/>
        <end position="135"/>
    </location>
</feature>
<keyword evidence="4" id="KW-0256">Endoplasmic reticulum</keyword>
<feature type="signal peptide" evidence="8">
    <location>
        <begin position="1"/>
        <end position="16"/>
    </location>
</feature>
<evidence type="ECO:0000256" key="3">
    <source>
        <dbReference type="ARBA" id="ARBA00022751"/>
    </source>
</evidence>
<keyword evidence="5 7" id="KW-1133">Transmembrane helix</keyword>
<evidence type="ECO:0000313" key="9">
    <source>
        <dbReference type="EMBL" id="GCB62518.1"/>
    </source>
</evidence>
<keyword evidence="6 7" id="KW-0472">Membrane</keyword>
<dbReference type="OrthoDB" id="410651at2759"/>
<organism evidence="9 10">
    <name type="scientific">Scyliorhinus torazame</name>
    <name type="common">Cloudy catshark</name>
    <name type="synonym">Catulus torazame</name>
    <dbReference type="NCBI Taxonomy" id="75743"/>
    <lineage>
        <taxon>Eukaryota</taxon>
        <taxon>Metazoa</taxon>
        <taxon>Chordata</taxon>
        <taxon>Craniata</taxon>
        <taxon>Vertebrata</taxon>
        <taxon>Chondrichthyes</taxon>
        <taxon>Elasmobranchii</taxon>
        <taxon>Galeomorphii</taxon>
        <taxon>Galeoidea</taxon>
        <taxon>Carcharhiniformes</taxon>
        <taxon>Scyliorhinidae</taxon>
        <taxon>Scyliorhinus</taxon>
    </lineage>
</organism>
<dbReference type="InterPro" id="IPR023352">
    <property type="entry name" value="MAPEG-like_dom_sf"/>
</dbReference>
<dbReference type="Pfam" id="PF01124">
    <property type="entry name" value="MAPEG"/>
    <property type="match status" value="1"/>
</dbReference>
<evidence type="ECO:0000256" key="1">
    <source>
        <dbReference type="ARBA" id="ARBA00004477"/>
    </source>
</evidence>
<dbReference type="GO" id="GO:0019370">
    <property type="term" value="P:leukotriene biosynthetic process"/>
    <property type="evidence" value="ECO:0007669"/>
    <property type="project" value="UniProtKB-KW"/>
</dbReference>
<dbReference type="GO" id="GO:0004602">
    <property type="term" value="F:glutathione peroxidase activity"/>
    <property type="evidence" value="ECO:0007669"/>
    <property type="project" value="TreeGrafter"/>
</dbReference>
<feature type="chain" id="PRO_5019516720" description="Microsomal glutathione S-transferase 2" evidence="8">
    <location>
        <begin position="17"/>
        <end position="148"/>
    </location>
</feature>
<sequence length="148" mass="16697">MAKDCVLLAAVSLLSAAQQAYFAKQVGNARMKYKIAPPSVTGSADFERIFRAQQNSIEFYPLFLVVLWTSGLFFNEEVASVFGLIYLFGRHVYFTGYKESTMGRIPGFKIGISILLVLFILSFFGITTCIIDKYFDFNVIKKISKLFP</sequence>
<evidence type="ECO:0000256" key="2">
    <source>
        <dbReference type="ARBA" id="ARBA00022692"/>
    </source>
</evidence>
<dbReference type="FunFam" id="1.20.120.550:FF:000003">
    <property type="entry name" value="Leukotriene C4 synthase"/>
    <property type="match status" value="1"/>
</dbReference>